<feature type="compositionally biased region" description="Low complexity" evidence="1">
    <location>
        <begin position="127"/>
        <end position="138"/>
    </location>
</feature>
<dbReference type="RefSeq" id="WP_175528475.1">
    <property type="nucleotide sequence ID" value="NZ_FPCK01000001.1"/>
</dbReference>
<gene>
    <name evidence="3" type="ORF">SAMN05216456_1141</name>
</gene>
<dbReference type="AlphaFoldDB" id="A0A1I7N836"/>
<accession>A0A1I7N836</accession>
<feature type="region of interest" description="Disordered" evidence="1">
    <location>
        <begin position="98"/>
        <end position="214"/>
    </location>
</feature>
<keyword evidence="2" id="KW-1133">Transmembrane helix</keyword>
<dbReference type="STRING" id="429728.SAMN05216456_1141"/>
<keyword evidence="3" id="KW-0966">Cell projection</keyword>
<keyword evidence="2" id="KW-0472">Membrane</keyword>
<keyword evidence="3" id="KW-0969">Cilium</keyword>
<name>A0A1I7N836_9HYPH</name>
<dbReference type="PANTHER" id="PTHR38766:SF1">
    <property type="entry name" value="FLAGELLAR PROTEIN FLIO"/>
    <property type="match status" value="1"/>
</dbReference>
<sequence>MNFLTSLFGGTENALLTALFALGIVLVLIVLGVWLLKLVFRVSSNGVRGRNRRLGIVDSLVLDQKRQLLMVRRDDVEHLILVGGPQDVVIESGIVPPEETATQPTRRQMPIANGRRPSQTSEPKVAIPPASAAAGHGAAIDRAREANRTREPAPRSLRHTGLLRPVGNPDAAPAVHSADISPAHYADSVNEETTKLANEGAGRDHDTPSEANRN</sequence>
<dbReference type="InterPro" id="IPR052205">
    <property type="entry name" value="FliO/MopB"/>
</dbReference>
<feature type="transmembrane region" description="Helical" evidence="2">
    <location>
        <begin position="15"/>
        <end position="40"/>
    </location>
</feature>
<organism evidence="3 4">
    <name type="scientific">Devosia crocina</name>
    <dbReference type="NCBI Taxonomy" id="429728"/>
    <lineage>
        <taxon>Bacteria</taxon>
        <taxon>Pseudomonadati</taxon>
        <taxon>Pseudomonadota</taxon>
        <taxon>Alphaproteobacteria</taxon>
        <taxon>Hyphomicrobiales</taxon>
        <taxon>Devosiaceae</taxon>
        <taxon>Devosia</taxon>
    </lineage>
</organism>
<keyword evidence="3" id="KW-0282">Flagellum</keyword>
<evidence type="ECO:0000256" key="2">
    <source>
        <dbReference type="SAM" id="Phobius"/>
    </source>
</evidence>
<proteinExistence type="predicted"/>
<protein>
    <submittedName>
        <fullName evidence="3">Flagellar biogenesis protein FliO</fullName>
    </submittedName>
</protein>
<evidence type="ECO:0000313" key="3">
    <source>
        <dbReference type="EMBL" id="SFV30821.1"/>
    </source>
</evidence>
<feature type="compositionally biased region" description="Basic and acidic residues" evidence="1">
    <location>
        <begin position="139"/>
        <end position="153"/>
    </location>
</feature>
<feature type="compositionally biased region" description="Basic and acidic residues" evidence="1">
    <location>
        <begin position="201"/>
        <end position="214"/>
    </location>
</feature>
<dbReference type="Proteomes" id="UP000199074">
    <property type="component" value="Unassembled WGS sequence"/>
</dbReference>
<reference evidence="3 4" key="1">
    <citation type="submission" date="2016-10" db="EMBL/GenBank/DDBJ databases">
        <authorList>
            <person name="de Groot N.N."/>
        </authorList>
    </citation>
    <scope>NUCLEOTIDE SEQUENCE [LARGE SCALE GENOMIC DNA]</scope>
    <source>
        <strain evidence="3 4">IPL20</strain>
    </source>
</reference>
<evidence type="ECO:0000256" key="1">
    <source>
        <dbReference type="SAM" id="MobiDB-lite"/>
    </source>
</evidence>
<keyword evidence="2" id="KW-0812">Transmembrane</keyword>
<dbReference type="PANTHER" id="PTHR38766">
    <property type="entry name" value="FLAGELLAR PROTEIN FLIO"/>
    <property type="match status" value="1"/>
</dbReference>
<evidence type="ECO:0000313" key="4">
    <source>
        <dbReference type="Proteomes" id="UP000199074"/>
    </source>
</evidence>
<dbReference type="EMBL" id="FPCK01000001">
    <property type="protein sequence ID" value="SFV30821.1"/>
    <property type="molecule type" value="Genomic_DNA"/>
</dbReference>
<keyword evidence="4" id="KW-1185">Reference proteome</keyword>